<organism evidence="1 2">
    <name type="scientific">Sporolactobacillus laevolacticus DSM 442</name>
    <dbReference type="NCBI Taxonomy" id="1395513"/>
    <lineage>
        <taxon>Bacteria</taxon>
        <taxon>Bacillati</taxon>
        <taxon>Bacillota</taxon>
        <taxon>Bacilli</taxon>
        <taxon>Bacillales</taxon>
        <taxon>Sporolactobacillaceae</taxon>
        <taxon>Sporolactobacillus</taxon>
    </lineage>
</organism>
<proteinExistence type="predicted"/>
<evidence type="ECO:0000313" key="1">
    <source>
        <dbReference type="EMBL" id="EST10940.1"/>
    </source>
</evidence>
<name>V6IV36_9BACL</name>
<dbReference type="PATRIC" id="fig|1395513.3.peg.3032"/>
<evidence type="ECO:0000313" key="2">
    <source>
        <dbReference type="Proteomes" id="UP000018296"/>
    </source>
</evidence>
<protein>
    <submittedName>
        <fullName evidence="1">Uncharacterized protein</fullName>
    </submittedName>
</protein>
<dbReference type="EMBL" id="AWTC01000016">
    <property type="protein sequence ID" value="EST10940.1"/>
    <property type="molecule type" value="Genomic_DNA"/>
</dbReference>
<dbReference type="Proteomes" id="UP000018296">
    <property type="component" value="Unassembled WGS sequence"/>
</dbReference>
<gene>
    <name evidence="1" type="ORF">P343_14930</name>
</gene>
<keyword evidence="2" id="KW-1185">Reference proteome</keyword>
<reference evidence="1 2" key="1">
    <citation type="journal article" date="2013" name="Genome Announc.">
        <title>Genome Sequence of Sporolactobacillus laevolacticus DSM442, an Efficient Polymer-Grade D-Lactate Producer from Agricultural Waste Cottonseed as a Nitrogen Source.</title>
        <authorList>
            <person name="Wang H."/>
            <person name="Wang L."/>
            <person name="Ju J."/>
            <person name="Yu B."/>
            <person name="Ma Y."/>
        </authorList>
    </citation>
    <scope>NUCLEOTIDE SEQUENCE [LARGE SCALE GENOMIC DNA]</scope>
    <source>
        <strain evidence="1 2">DSM 442</strain>
    </source>
</reference>
<dbReference type="RefSeq" id="WP_023511211.1">
    <property type="nucleotide sequence ID" value="NZ_AWTC01000016.1"/>
</dbReference>
<accession>V6IV36</accession>
<sequence>MIDNFPIFSNSVVVHDIPVVAKDNSVFIEKNPVDIQNNPVVTENNPVITYFPTKFPTKSSSYFLYSVYRSA</sequence>
<dbReference type="AlphaFoldDB" id="V6IV36"/>
<comment type="caution">
    <text evidence="1">The sequence shown here is derived from an EMBL/GenBank/DDBJ whole genome shotgun (WGS) entry which is preliminary data.</text>
</comment>